<name>A0A9W4XLV4_9ASCO</name>
<protein>
    <recommendedName>
        <fullName evidence="9">DNA 3'-5' helicase</fullName>
        <ecNumber evidence="9">5.6.2.4</ecNumber>
    </recommendedName>
</protein>
<dbReference type="InterPro" id="IPR027417">
    <property type="entry name" value="P-loop_NTPase"/>
</dbReference>
<evidence type="ECO:0000256" key="9">
    <source>
        <dbReference type="ARBA" id="ARBA00034808"/>
    </source>
</evidence>
<feature type="binding site" evidence="11">
    <location>
        <begin position="41"/>
        <end position="48"/>
    </location>
    <ligand>
        <name>ATP</name>
        <dbReference type="ChEBI" id="CHEBI:30616"/>
    </ligand>
</feature>
<feature type="compositionally biased region" description="Pro residues" evidence="13">
    <location>
        <begin position="821"/>
        <end position="831"/>
    </location>
</feature>
<dbReference type="Gene3D" id="3.40.50.300">
    <property type="entry name" value="P-loop containing nucleotide triphosphate hydrolases"/>
    <property type="match status" value="2"/>
</dbReference>
<keyword evidence="12" id="KW-0175">Coiled coil</keyword>
<dbReference type="PROSITE" id="PS51198">
    <property type="entry name" value="UVRD_HELICASE_ATP_BIND"/>
    <property type="match status" value="1"/>
</dbReference>
<feature type="coiled-coil region" evidence="12">
    <location>
        <begin position="543"/>
        <end position="570"/>
    </location>
</feature>
<evidence type="ECO:0000256" key="13">
    <source>
        <dbReference type="SAM" id="MobiDB-lite"/>
    </source>
</evidence>
<keyword evidence="7" id="KW-0413">Isomerase</keyword>
<dbReference type="Pfam" id="PF00580">
    <property type="entry name" value="UvrD-helicase"/>
    <property type="match status" value="1"/>
</dbReference>
<evidence type="ECO:0000256" key="11">
    <source>
        <dbReference type="PROSITE-ProRule" id="PRU00560"/>
    </source>
</evidence>
<evidence type="ECO:0000256" key="6">
    <source>
        <dbReference type="ARBA" id="ARBA00023125"/>
    </source>
</evidence>
<evidence type="ECO:0000256" key="4">
    <source>
        <dbReference type="ARBA" id="ARBA00022806"/>
    </source>
</evidence>
<dbReference type="CDD" id="cd18807">
    <property type="entry name" value="SF1_C_UvrD"/>
    <property type="match status" value="1"/>
</dbReference>
<dbReference type="GO" id="GO:0003677">
    <property type="term" value="F:DNA binding"/>
    <property type="evidence" value="ECO:0007669"/>
    <property type="project" value="UniProtKB-KW"/>
</dbReference>
<dbReference type="InterPro" id="IPR014017">
    <property type="entry name" value="DNA_helicase_UvrD-like_C"/>
</dbReference>
<dbReference type="EC" id="5.6.2.4" evidence="9"/>
<proteinExistence type="inferred from homology"/>
<evidence type="ECO:0000259" key="15">
    <source>
        <dbReference type="PROSITE" id="PS51217"/>
    </source>
</evidence>
<keyword evidence="2 11" id="KW-0547">Nucleotide-binding</keyword>
<evidence type="ECO:0000259" key="14">
    <source>
        <dbReference type="PROSITE" id="PS51198"/>
    </source>
</evidence>
<dbReference type="Gene3D" id="1.10.486.10">
    <property type="entry name" value="PCRA, domain 4"/>
    <property type="match status" value="1"/>
</dbReference>
<evidence type="ECO:0000313" key="17">
    <source>
        <dbReference type="Proteomes" id="UP001152885"/>
    </source>
</evidence>
<dbReference type="AlphaFoldDB" id="A0A9W4XLV4"/>
<comment type="catalytic activity">
    <reaction evidence="10">
        <text>ATP + H2O = ADP + phosphate + H(+)</text>
        <dbReference type="Rhea" id="RHEA:13065"/>
        <dbReference type="ChEBI" id="CHEBI:15377"/>
        <dbReference type="ChEBI" id="CHEBI:15378"/>
        <dbReference type="ChEBI" id="CHEBI:30616"/>
        <dbReference type="ChEBI" id="CHEBI:43474"/>
        <dbReference type="ChEBI" id="CHEBI:456216"/>
        <dbReference type="EC" id="5.6.2.4"/>
    </reaction>
</comment>
<dbReference type="OrthoDB" id="1470711at2759"/>
<evidence type="ECO:0000256" key="7">
    <source>
        <dbReference type="ARBA" id="ARBA00023235"/>
    </source>
</evidence>
<sequence>MSNVNYEKFGELILPRCLDGLNKEQQKAVRSPAHSRLQIIAGPGTGKTKVLISRVAWLVIAEDIPIHNIVVTTFTKKAAKEIIDRLTKMFEGTCTDVKDLLIGTFHSICFRIIKRYGSKMGNGIEKFTIADERDKTHYMEQIFDELTSEEKSRLINSTDAGHLKNYKDKYLGFDIDKIKKKISSLKSKGILPETYSNQNEVNATSSLLLLYKKYQQILNTAQKLDFDDCLLTCYELITKHHVLGYIKHVLVDEFQDTNEVQLQLMYQFAKGNPKYGHTQNNVTIVGDPDQSIYAFRDAQCGNFESMIQHYKKMELEVIRISLNENYRSTQDILQFSESVMRQQRKRIIKELNSQFNDSFKPVYKNLKSSEEEAQWICYQIEHLLNLPNQLFKFSDISILVRCQFQTRVIEAEFMKKKIPYVMIRGKAFWERKEVCAILDYLRLCSDEYDILPVLRTLNYPKRGIGKSTLDPIEKSLKKKPSNVKVTDFLKKLVYEHKLSKKVKNNILEYVKMIEKVQADLKKLDKTKINRDQLANIFDYIYETSRLKTELKDEEKQLNVEEVKNQLLEFQPIEETMGSDKIEKEDEEKEEEEVVKIDENILLQFIHSFALYDIISEELKTQQDIESHGVALSTIHGSKGLEWPIVFVPGLSEGLLPASFAMKSIESLEKDVDEERRCFYVATTRSKLLLYISSYIQNTESYSYRRQISQVSRFIDGFEKNGVFADHQLLFSDIEKLKTLYKMLDKELDEDFKLQRFYDQYKSFWIRYNNNEKIRFKFDNDGFSSAGSLVNSFSTAKRKLEHLKEPDTFKKAAKIKTNKAPPYIPNRAPPSIPNRAPLYIPNRKVN</sequence>
<evidence type="ECO:0000256" key="12">
    <source>
        <dbReference type="SAM" id="Coils"/>
    </source>
</evidence>
<gene>
    <name evidence="16" type="ORF">CANVERA_P3077</name>
</gene>
<evidence type="ECO:0000256" key="8">
    <source>
        <dbReference type="ARBA" id="ARBA00034617"/>
    </source>
</evidence>
<accession>A0A9W4XLV4</accession>
<keyword evidence="5 11" id="KW-0067">ATP-binding</keyword>
<dbReference type="GO" id="GO:0005634">
    <property type="term" value="C:nucleus"/>
    <property type="evidence" value="ECO:0007669"/>
    <property type="project" value="TreeGrafter"/>
</dbReference>
<dbReference type="PROSITE" id="PS51217">
    <property type="entry name" value="UVRD_HELICASE_CTER"/>
    <property type="match status" value="1"/>
</dbReference>
<evidence type="ECO:0000256" key="1">
    <source>
        <dbReference type="ARBA" id="ARBA00009922"/>
    </source>
</evidence>
<dbReference type="InterPro" id="IPR000212">
    <property type="entry name" value="DNA_helicase_UvrD/REP"/>
</dbReference>
<reference evidence="16" key="1">
    <citation type="submission" date="2022-12" db="EMBL/GenBank/DDBJ databases">
        <authorList>
            <person name="Brejova B."/>
        </authorList>
    </citation>
    <scope>NUCLEOTIDE SEQUENCE</scope>
</reference>
<dbReference type="Gene3D" id="1.10.10.160">
    <property type="match status" value="1"/>
</dbReference>
<dbReference type="CDD" id="cd17932">
    <property type="entry name" value="DEXQc_UvrD"/>
    <property type="match status" value="1"/>
</dbReference>
<dbReference type="Proteomes" id="UP001152885">
    <property type="component" value="Unassembled WGS sequence"/>
</dbReference>
<dbReference type="InterPro" id="IPR014016">
    <property type="entry name" value="UvrD-like_ATP-bd"/>
</dbReference>
<dbReference type="SUPFAM" id="SSF52540">
    <property type="entry name" value="P-loop containing nucleoside triphosphate hydrolases"/>
    <property type="match status" value="1"/>
</dbReference>
<comment type="caution">
    <text evidence="16">The sequence shown here is derived from an EMBL/GenBank/DDBJ whole genome shotgun (WGS) entry which is preliminary data.</text>
</comment>
<dbReference type="Pfam" id="PF13361">
    <property type="entry name" value="UvrD_C"/>
    <property type="match status" value="1"/>
</dbReference>
<dbReference type="PANTHER" id="PTHR11070">
    <property type="entry name" value="UVRD / RECB / PCRA DNA HELICASE FAMILY MEMBER"/>
    <property type="match status" value="1"/>
</dbReference>
<comment type="catalytic activity">
    <reaction evidence="8">
        <text>Couples ATP hydrolysis with the unwinding of duplex DNA by translocating in the 3'-5' direction.</text>
        <dbReference type="EC" id="5.6.2.4"/>
    </reaction>
</comment>
<feature type="domain" description="UvrD-like helicase ATP-binding" evidence="14">
    <location>
        <begin position="20"/>
        <end position="329"/>
    </location>
</feature>
<evidence type="ECO:0000256" key="5">
    <source>
        <dbReference type="ARBA" id="ARBA00022840"/>
    </source>
</evidence>
<dbReference type="EMBL" id="CANTUO010000003">
    <property type="protein sequence ID" value="CAI5758565.1"/>
    <property type="molecule type" value="Genomic_DNA"/>
</dbReference>
<dbReference type="InterPro" id="IPR013986">
    <property type="entry name" value="DExx_box_DNA_helicase_dom_sf"/>
</dbReference>
<comment type="similarity">
    <text evidence="1">Belongs to the helicase family. UvrD subfamily.</text>
</comment>
<evidence type="ECO:0000256" key="3">
    <source>
        <dbReference type="ARBA" id="ARBA00022801"/>
    </source>
</evidence>
<keyword evidence="4 11" id="KW-0347">Helicase</keyword>
<feature type="domain" description="UvrD-like helicase C-terminal" evidence="15">
    <location>
        <begin position="330"/>
        <end position="639"/>
    </location>
</feature>
<dbReference type="GO" id="GO:0005524">
    <property type="term" value="F:ATP binding"/>
    <property type="evidence" value="ECO:0007669"/>
    <property type="project" value="UniProtKB-UniRule"/>
</dbReference>
<dbReference type="GO" id="GO:0016787">
    <property type="term" value="F:hydrolase activity"/>
    <property type="evidence" value="ECO:0007669"/>
    <property type="project" value="UniProtKB-UniRule"/>
</dbReference>
<organism evidence="16 17">
    <name type="scientific">Candida verbasci</name>
    <dbReference type="NCBI Taxonomy" id="1227364"/>
    <lineage>
        <taxon>Eukaryota</taxon>
        <taxon>Fungi</taxon>
        <taxon>Dikarya</taxon>
        <taxon>Ascomycota</taxon>
        <taxon>Saccharomycotina</taxon>
        <taxon>Pichiomycetes</taxon>
        <taxon>Debaryomycetaceae</taxon>
        <taxon>Candida/Lodderomyces clade</taxon>
        <taxon>Candida</taxon>
    </lineage>
</organism>
<dbReference type="GO" id="GO:0043138">
    <property type="term" value="F:3'-5' DNA helicase activity"/>
    <property type="evidence" value="ECO:0007669"/>
    <property type="project" value="UniProtKB-EC"/>
</dbReference>
<evidence type="ECO:0000256" key="2">
    <source>
        <dbReference type="ARBA" id="ARBA00022741"/>
    </source>
</evidence>
<feature type="region of interest" description="Disordered" evidence="13">
    <location>
        <begin position="818"/>
        <end position="845"/>
    </location>
</feature>
<keyword evidence="17" id="KW-1185">Reference proteome</keyword>
<dbReference type="PANTHER" id="PTHR11070:SF2">
    <property type="entry name" value="ATP-DEPENDENT DNA HELICASE SRS2"/>
    <property type="match status" value="1"/>
</dbReference>
<dbReference type="GO" id="GO:0000725">
    <property type="term" value="P:recombinational repair"/>
    <property type="evidence" value="ECO:0007669"/>
    <property type="project" value="TreeGrafter"/>
</dbReference>
<evidence type="ECO:0000313" key="16">
    <source>
        <dbReference type="EMBL" id="CAI5758565.1"/>
    </source>
</evidence>
<keyword evidence="3 11" id="KW-0378">Hydrolase</keyword>
<keyword evidence="6" id="KW-0238">DNA-binding</keyword>
<evidence type="ECO:0000256" key="10">
    <source>
        <dbReference type="ARBA" id="ARBA00048988"/>
    </source>
</evidence>